<dbReference type="PROSITE" id="PS51038">
    <property type="entry name" value="BAH"/>
    <property type="match status" value="1"/>
</dbReference>
<feature type="domain" description="BAH" evidence="8">
    <location>
        <begin position="246"/>
        <end position="364"/>
    </location>
</feature>
<dbReference type="CDD" id="cd04710">
    <property type="entry name" value="BAH_fungalPHD"/>
    <property type="match status" value="1"/>
</dbReference>
<feature type="compositionally biased region" description="Low complexity" evidence="6">
    <location>
        <begin position="1402"/>
        <end position="1416"/>
    </location>
</feature>
<dbReference type="GO" id="GO:0036205">
    <property type="term" value="P:histone catabolic process"/>
    <property type="evidence" value="ECO:0007669"/>
    <property type="project" value="TreeGrafter"/>
</dbReference>
<feature type="compositionally biased region" description="Polar residues" evidence="6">
    <location>
        <begin position="112"/>
        <end position="136"/>
    </location>
</feature>
<feature type="compositionally biased region" description="Polar residues" evidence="6">
    <location>
        <begin position="931"/>
        <end position="942"/>
    </location>
</feature>
<evidence type="ECO:0000256" key="3">
    <source>
        <dbReference type="ARBA" id="ARBA00022833"/>
    </source>
</evidence>
<dbReference type="InterPro" id="IPR013083">
    <property type="entry name" value="Znf_RING/FYVE/PHD"/>
</dbReference>
<dbReference type="GO" id="GO:0048189">
    <property type="term" value="C:Lid2 complex"/>
    <property type="evidence" value="ECO:0007669"/>
    <property type="project" value="TreeGrafter"/>
</dbReference>
<name>A0A9P8IGX5_9PEZI</name>
<feature type="region of interest" description="Disordered" evidence="6">
    <location>
        <begin position="1"/>
        <end position="218"/>
    </location>
</feature>
<dbReference type="Pfam" id="PF13831">
    <property type="entry name" value="PHD_2"/>
    <property type="match status" value="1"/>
</dbReference>
<feature type="compositionally biased region" description="Polar residues" evidence="6">
    <location>
        <begin position="164"/>
        <end position="180"/>
    </location>
</feature>
<feature type="compositionally biased region" description="Low complexity" evidence="6">
    <location>
        <begin position="137"/>
        <end position="157"/>
    </location>
</feature>
<feature type="compositionally biased region" description="Polar residues" evidence="6">
    <location>
        <begin position="1468"/>
        <end position="1483"/>
    </location>
</feature>
<dbReference type="Pfam" id="PF01426">
    <property type="entry name" value="BAH"/>
    <property type="match status" value="1"/>
</dbReference>
<feature type="region of interest" description="Disordered" evidence="6">
    <location>
        <begin position="1304"/>
        <end position="1347"/>
    </location>
</feature>
<accession>A0A9P8IGX5</accession>
<feature type="compositionally biased region" description="Polar residues" evidence="6">
    <location>
        <begin position="77"/>
        <end position="96"/>
    </location>
</feature>
<dbReference type="SUPFAM" id="SSF57903">
    <property type="entry name" value="FYVE/PHD zinc finger"/>
    <property type="match status" value="1"/>
</dbReference>
<feature type="compositionally biased region" description="Pro residues" evidence="6">
    <location>
        <begin position="962"/>
        <end position="971"/>
    </location>
</feature>
<feature type="compositionally biased region" description="Basic and acidic residues" evidence="6">
    <location>
        <begin position="1319"/>
        <end position="1328"/>
    </location>
</feature>
<feature type="region of interest" description="Disordered" evidence="6">
    <location>
        <begin position="1394"/>
        <end position="1500"/>
    </location>
</feature>
<evidence type="ECO:0000256" key="5">
    <source>
        <dbReference type="PROSITE-ProRule" id="PRU00146"/>
    </source>
</evidence>
<dbReference type="EMBL" id="JAGHQL010000018">
    <property type="protein sequence ID" value="KAH0544478.1"/>
    <property type="molecule type" value="Genomic_DNA"/>
</dbReference>
<evidence type="ECO:0000259" key="9">
    <source>
        <dbReference type="PROSITE" id="PS51156"/>
    </source>
</evidence>
<evidence type="ECO:0000259" key="7">
    <source>
        <dbReference type="PROSITE" id="PS50016"/>
    </source>
</evidence>
<reference evidence="11" key="1">
    <citation type="submission" date="2021-03" db="EMBL/GenBank/DDBJ databases">
        <title>Comparative genomics and phylogenomic investigation of the class Geoglossomycetes provide insights into ecological specialization and systematics.</title>
        <authorList>
            <person name="Melie T."/>
            <person name="Pirro S."/>
            <person name="Miller A.N."/>
            <person name="Quandt A."/>
        </authorList>
    </citation>
    <scope>NUCLEOTIDE SEQUENCE</scope>
    <source>
        <strain evidence="11">GBOQ0MN5Z8</strain>
    </source>
</reference>
<evidence type="ECO:0000256" key="4">
    <source>
        <dbReference type="ARBA" id="ARBA00023242"/>
    </source>
</evidence>
<dbReference type="Gene3D" id="2.30.30.490">
    <property type="match status" value="1"/>
</dbReference>
<dbReference type="PROSITE" id="PS51293">
    <property type="entry name" value="SANT"/>
    <property type="match status" value="1"/>
</dbReference>
<evidence type="ECO:0000256" key="2">
    <source>
        <dbReference type="ARBA" id="ARBA00022771"/>
    </source>
</evidence>
<dbReference type="InterPro" id="IPR011011">
    <property type="entry name" value="Znf_FYVE_PHD"/>
</dbReference>
<dbReference type="InterPro" id="IPR017884">
    <property type="entry name" value="SANT_dom"/>
</dbReference>
<feature type="compositionally biased region" description="Polar residues" evidence="6">
    <location>
        <begin position="817"/>
        <end position="826"/>
    </location>
</feature>
<dbReference type="Proteomes" id="UP000698800">
    <property type="component" value="Unassembled WGS sequence"/>
</dbReference>
<evidence type="ECO:0000259" key="8">
    <source>
        <dbReference type="PROSITE" id="PS51038"/>
    </source>
</evidence>
<dbReference type="FunFam" id="2.30.30.490:FF:000018">
    <property type="entry name" value="Lid2 complex component snt2"/>
    <property type="match status" value="1"/>
</dbReference>
<evidence type="ECO:0000256" key="6">
    <source>
        <dbReference type="SAM" id="MobiDB-lite"/>
    </source>
</evidence>
<comment type="caution">
    <text evidence="11">The sequence shown here is derived from an EMBL/GenBank/DDBJ whole genome shotgun (WGS) entry which is preliminary data.</text>
</comment>
<feature type="domain" description="SANT" evidence="10">
    <location>
        <begin position="698"/>
        <end position="741"/>
    </location>
</feature>
<feature type="compositionally biased region" description="Polar residues" evidence="6">
    <location>
        <begin position="41"/>
        <end position="58"/>
    </location>
</feature>
<feature type="compositionally biased region" description="Acidic residues" evidence="6">
    <location>
        <begin position="433"/>
        <end position="449"/>
    </location>
</feature>
<dbReference type="GO" id="GO:0004842">
    <property type="term" value="F:ubiquitin-protein transferase activity"/>
    <property type="evidence" value="ECO:0007669"/>
    <property type="project" value="TreeGrafter"/>
</dbReference>
<dbReference type="PANTHER" id="PTHR47672:SF1">
    <property type="entry name" value="E3 UBIQUITIN-PROTEIN LIGASE SNT2"/>
    <property type="match status" value="1"/>
</dbReference>
<feature type="region of interest" description="Disordered" evidence="6">
    <location>
        <begin position="917"/>
        <end position="972"/>
    </location>
</feature>
<evidence type="ECO:0000313" key="11">
    <source>
        <dbReference type="EMBL" id="KAH0544478.1"/>
    </source>
</evidence>
<keyword evidence="2 5" id="KW-0863">Zinc-finger</keyword>
<dbReference type="GO" id="GO:0008270">
    <property type="term" value="F:zinc ion binding"/>
    <property type="evidence" value="ECO:0007669"/>
    <property type="project" value="UniProtKB-KW"/>
</dbReference>
<dbReference type="InterPro" id="IPR043151">
    <property type="entry name" value="BAH_sf"/>
</dbReference>
<dbReference type="PROSITE" id="PS50016">
    <property type="entry name" value="ZF_PHD_2"/>
    <property type="match status" value="1"/>
</dbReference>
<dbReference type="InterPro" id="IPR009057">
    <property type="entry name" value="Homeodomain-like_sf"/>
</dbReference>
<feature type="compositionally biased region" description="Polar residues" evidence="6">
    <location>
        <begin position="1329"/>
        <end position="1346"/>
    </location>
</feature>
<dbReference type="Gene3D" id="3.30.40.10">
    <property type="entry name" value="Zinc/RING finger domain, C3HC4 (zinc finger)"/>
    <property type="match status" value="1"/>
</dbReference>
<protein>
    <submittedName>
        <fullName evidence="11">Uncharacterized protein</fullName>
    </submittedName>
</protein>
<feature type="compositionally biased region" description="Low complexity" evidence="6">
    <location>
        <begin position="24"/>
        <end position="34"/>
    </location>
</feature>
<sequence>MTDEADKPPTVPGTTLTAHSREATSNSPSPSTTTDAGAAKSSANDTSAPIKANASQPMTSTSSSSSNPSIKDATAPGTVSASPYGTRSRNRTTASRPNYAEDKESEMDYEYTSKTAPTIDPPSTDSGRPSGVSTRRASAVANGATAMAATNSSGSASSKDHIPGTSSFSANPSTNTGPSQSKKRKATGSVNAAPSPNGPATSSHAMTRKASTVAASAGGARESNMFTFENCQGYLKNGKLKADDGTLLALNDHVYLICEPPGEPYYLARIMEFLHIENEPSLPIDSLRVNWYYRPRDIQRKVNDTRVVFASMHSDTCPLTSLRGKCQIRHRSEIDDIDEYRKSKDRFWYEKMFDRYIHRYYEVIPTCQVINVPARVKKVLDERWKFVIVEIGRGKELTSDVKSCKRCAQYAATRAQERKLEARNTPLIGELAADPDEEELYDEDEEDALSPEGTAGGTSSSRSQEHDPIHPATAEQIAHAKLWPYRYLGIHCKVEDALDYDDRIYPRASSRLGPRHQANVNVWHGHPVELVKPADIKKKYVKGGGHKKDAKLSKETLAALEAEKIAKEKRPKWVMDEPTGYVRRGEDHPNRDPDNTAQLMFKIPEVGELAELSRSHCTSDETETKLHKTQEREKVIEEYMNRAKGLSKIIGVEEYSTNFLDKALEILCRNEFDIEVSLKQLRAVNKRKDLKEPELKPDEVKRFEEGVSKFGSELHNVTKFVKTQKEADIVRFYYMWKKTDKGKKIWGNYEGRKGKKEAKRADHNTGKLVDDVADDHDDSAFDGSKAADKKKGFECKFCSTRHSTQWRRAPGVAPGTTVHTDTNSKGGNKDKGNQFIVALCRRCAELWRRYGIPWEDVDEVAKKVAQGGGRAWKRRIDEELLKELVAANEAASVGTSNLAVTAAAAVGGVPVPSAMTLQQNQEPPKKKLKTAQENISSQSPANGSAIMPTAPNNQKKKAAEKPVPPPAPPEIPKPKILPCAICKKMDPMGDQHLSCRECRMTVHRDCYGVGEARSANKWVCDMCSNDKNPQVSTQYECVLCPVDYTEHEFVDPPKISHKKKTDKEREKERAERDAAIAAAEYYRKKQEDMNRPTNPREPLKRTAGNNWVHVICAVWAPEIKFGNAKALEPCEGIVHVTCAHKAGYTLGFDITPIKGSRRDHIIAVTLGNETGSMAPVVWCKEHTIKTIVHQINEMVDGTGPNALQLYVRNYKQADLALTGTVRKAYFINPSKAATQNSTVTSGNRRASAGTTLTGTAAITSPRSTEEDGIARTGDNPESEPTKKSCMTCGISVSPKWWRVPLKTSPLQLPSSNAMVNGDNQRETGHTEHQTPSQQPQPGNNGATTNGEVMDNPAAIAAAALIVDTAIPQAEKPEAASFVTPTFFCHKCHWKMQHQERTPPATSQPSSLLVPTSSQVPPSQPATWPSTTSVPSQISFQSWTHPLRTPQNAPSSHHPGDSAPLHQAHDTSSKWNLPISNGQASSIKWTPPATPRERTPPTPAK</sequence>
<feature type="region of interest" description="Disordered" evidence="6">
    <location>
        <begin position="808"/>
        <end position="829"/>
    </location>
</feature>
<evidence type="ECO:0000313" key="12">
    <source>
        <dbReference type="Proteomes" id="UP000698800"/>
    </source>
</evidence>
<evidence type="ECO:0000259" key="10">
    <source>
        <dbReference type="PROSITE" id="PS51293"/>
    </source>
</evidence>
<dbReference type="SMART" id="SM00439">
    <property type="entry name" value="BAH"/>
    <property type="match status" value="1"/>
</dbReference>
<dbReference type="GO" id="GO:0003682">
    <property type="term" value="F:chromatin binding"/>
    <property type="evidence" value="ECO:0007669"/>
    <property type="project" value="InterPro"/>
</dbReference>
<dbReference type="Gene3D" id="1.10.10.60">
    <property type="entry name" value="Homeodomain-like"/>
    <property type="match status" value="1"/>
</dbReference>
<feature type="compositionally biased region" description="Polar residues" evidence="6">
    <location>
        <begin position="1304"/>
        <end position="1318"/>
    </location>
</feature>
<feature type="domain" description="PHD-type" evidence="7">
    <location>
        <begin position="976"/>
        <end position="1026"/>
    </location>
</feature>
<feature type="region of interest" description="Disordered" evidence="6">
    <location>
        <begin position="426"/>
        <end position="470"/>
    </location>
</feature>
<feature type="compositionally biased region" description="Polar residues" evidence="6">
    <location>
        <begin position="188"/>
        <end position="214"/>
    </location>
</feature>
<organism evidence="11 12">
    <name type="scientific">Glutinoglossum americanum</name>
    <dbReference type="NCBI Taxonomy" id="1670608"/>
    <lineage>
        <taxon>Eukaryota</taxon>
        <taxon>Fungi</taxon>
        <taxon>Dikarya</taxon>
        <taxon>Ascomycota</taxon>
        <taxon>Pezizomycotina</taxon>
        <taxon>Geoglossomycetes</taxon>
        <taxon>Geoglossales</taxon>
        <taxon>Geoglossaceae</taxon>
        <taxon>Glutinoglossum</taxon>
    </lineage>
</organism>
<dbReference type="SUPFAM" id="SSF46689">
    <property type="entry name" value="Homeodomain-like"/>
    <property type="match status" value="1"/>
</dbReference>
<dbReference type="PANTHER" id="PTHR47672">
    <property type="entry name" value="E3 UBIQUITIN-PROTEIN LIGASE SNT2"/>
    <property type="match status" value="1"/>
</dbReference>
<keyword evidence="4" id="KW-0539">Nucleus</keyword>
<feature type="compositionally biased region" description="Polar residues" evidence="6">
    <location>
        <begin position="1421"/>
        <end position="1450"/>
    </location>
</feature>
<dbReference type="InterPro" id="IPR029617">
    <property type="entry name" value="Snt2"/>
</dbReference>
<dbReference type="PROSITE" id="PS51156">
    <property type="entry name" value="ELM2"/>
    <property type="match status" value="1"/>
</dbReference>
<dbReference type="FunFam" id="3.30.40.10:FF:000899">
    <property type="entry name" value="PHD finger and BAH domain-containing protein"/>
    <property type="match status" value="1"/>
</dbReference>
<keyword evidence="1" id="KW-0479">Metal-binding</keyword>
<feature type="domain" description="ELM2" evidence="9">
    <location>
        <begin position="508"/>
        <end position="685"/>
    </location>
</feature>
<dbReference type="InterPro" id="IPR019787">
    <property type="entry name" value="Znf_PHD-finger"/>
</dbReference>
<dbReference type="InterPro" id="IPR000949">
    <property type="entry name" value="ELM2_dom"/>
</dbReference>
<dbReference type="InterPro" id="IPR001025">
    <property type="entry name" value="BAH_dom"/>
</dbReference>
<feature type="region of interest" description="Disordered" evidence="6">
    <location>
        <begin position="1252"/>
        <end position="1286"/>
    </location>
</feature>
<keyword evidence="3" id="KW-0862">Zinc</keyword>
<dbReference type="OrthoDB" id="336088at2759"/>
<keyword evidence="12" id="KW-1185">Reference proteome</keyword>
<proteinExistence type="predicted"/>
<evidence type="ECO:0000256" key="1">
    <source>
        <dbReference type="ARBA" id="ARBA00022723"/>
    </source>
</evidence>
<gene>
    <name evidence="11" type="ORF">FGG08_001376</name>
</gene>